<evidence type="ECO:0000313" key="3">
    <source>
        <dbReference type="Proteomes" id="UP001195483"/>
    </source>
</evidence>
<dbReference type="AlphaFoldDB" id="A0AAE0SC10"/>
<evidence type="ECO:0000256" key="1">
    <source>
        <dbReference type="SAM" id="Phobius"/>
    </source>
</evidence>
<dbReference type="EMBL" id="JAEAOA010000554">
    <property type="protein sequence ID" value="KAK3589267.1"/>
    <property type="molecule type" value="Genomic_DNA"/>
</dbReference>
<protein>
    <submittedName>
        <fullName evidence="2">Uncharacterized protein</fullName>
    </submittedName>
</protein>
<feature type="transmembrane region" description="Helical" evidence="1">
    <location>
        <begin position="62"/>
        <end position="80"/>
    </location>
</feature>
<gene>
    <name evidence="2" type="ORF">CHS0354_008331</name>
</gene>
<keyword evidence="1" id="KW-0812">Transmembrane</keyword>
<name>A0AAE0SC10_9BIVA</name>
<reference evidence="2" key="3">
    <citation type="submission" date="2023-05" db="EMBL/GenBank/DDBJ databases">
        <authorList>
            <person name="Smith C.H."/>
        </authorList>
    </citation>
    <scope>NUCLEOTIDE SEQUENCE</scope>
    <source>
        <strain evidence="2">CHS0354</strain>
        <tissue evidence="2">Mantle</tissue>
    </source>
</reference>
<organism evidence="2 3">
    <name type="scientific">Potamilus streckersoni</name>
    <dbReference type="NCBI Taxonomy" id="2493646"/>
    <lineage>
        <taxon>Eukaryota</taxon>
        <taxon>Metazoa</taxon>
        <taxon>Spiralia</taxon>
        <taxon>Lophotrochozoa</taxon>
        <taxon>Mollusca</taxon>
        <taxon>Bivalvia</taxon>
        <taxon>Autobranchia</taxon>
        <taxon>Heteroconchia</taxon>
        <taxon>Palaeoheterodonta</taxon>
        <taxon>Unionida</taxon>
        <taxon>Unionoidea</taxon>
        <taxon>Unionidae</taxon>
        <taxon>Ambleminae</taxon>
        <taxon>Lampsilini</taxon>
        <taxon>Potamilus</taxon>
    </lineage>
</organism>
<keyword evidence="3" id="KW-1185">Reference proteome</keyword>
<proteinExistence type="predicted"/>
<accession>A0AAE0SC10</accession>
<keyword evidence="1" id="KW-1133">Transmembrane helix</keyword>
<reference evidence="2" key="2">
    <citation type="journal article" date="2021" name="Genome Biol. Evol.">
        <title>Developing a high-quality reference genome for a parasitic bivalve with doubly uniparental inheritance (Bivalvia: Unionida).</title>
        <authorList>
            <person name="Smith C.H."/>
        </authorList>
    </citation>
    <scope>NUCLEOTIDE SEQUENCE</scope>
    <source>
        <strain evidence="2">CHS0354</strain>
        <tissue evidence="2">Mantle</tissue>
    </source>
</reference>
<dbReference type="Proteomes" id="UP001195483">
    <property type="component" value="Unassembled WGS sequence"/>
</dbReference>
<comment type="caution">
    <text evidence="2">The sequence shown here is derived from an EMBL/GenBank/DDBJ whole genome shotgun (WGS) entry which is preliminary data.</text>
</comment>
<evidence type="ECO:0000313" key="2">
    <source>
        <dbReference type="EMBL" id="KAK3589267.1"/>
    </source>
</evidence>
<reference evidence="2" key="1">
    <citation type="journal article" date="2021" name="Genome Biol. Evol.">
        <title>A High-Quality Reference Genome for a Parasitic Bivalve with Doubly Uniparental Inheritance (Bivalvia: Unionida).</title>
        <authorList>
            <person name="Smith C.H."/>
        </authorList>
    </citation>
    <scope>NUCLEOTIDE SEQUENCE</scope>
    <source>
        <strain evidence="2">CHS0354</strain>
    </source>
</reference>
<keyword evidence="1" id="KW-0472">Membrane</keyword>
<sequence length="246" mass="28234">MLEEEEERSLVEGVQEVSLLEGVEEGRLLERVQEVSLVGVDEELQGKGEEEEFQDHQLAGQLKLNMTFFLFYPFTVSFYIKTYKSIIFLWSLLFSIMLNSFFLETHSQYETGRKRQPFGSIWQKHPNMVFEVLNCSSTEQQGCHPRPGGESPSWCICSNCREMPNDEEKYCCKQIPPNCYSRLPVKSCSLFHRGIGRMSCQQRKIMITTGGKGMRLIGNLFYGLTDTLVLGIDVSFQSFQAVLYGL</sequence>